<sequence length="107" mass="12375">MNELSDSAMCNNHCSFVQVDNNEQAAKLEEIVKILVSVGYYRARITGLTSFDKKYICDIGMRTTITMSHNAIVSVTIDIVKPDYCKRYVYKWNTRENLIQVKDLPYK</sequence>
<name>A0ACC2NMN4_9HYME</name>
<reference evidence="1" key="1">
    <citation type="submission" date="2023-04" db="EMBL/GenBank/DDBJ databases">
        <title>A chromosome-level genome assembly of the parasitoid wasp Eretmocerus hayati.</title>
        <authorList>
            <person name="Zhong Y."/>
            <person name="Liu S."/>
            <person name="Liu Y."/>
        </authorList>
    </citation>
    <scope>NUCLEOTIDE SEQUENCE</scope>
    <source>
        <strain evidence="1">ZJU_SS_LIU_2023</strain>
    </source>
</reference>
<organism evidence="1 2">
    <name type="scientific">Eretmocerus hayati</name>
    <dbReference type="NCBI Taxonomy" id="131215"/>
    <lineage>
        <taxon>Eukaryota</taxon>
        <taxon>Metazoa</taxon>
        <taxon>Ecdysozoa</taxon>
        <taxon>Arthropoda</taxon>
        <taxon>Hexapoda</taxon>
        <taxon>Insecta</taxon>
        <taxon>Pterygota</taxon>
        <taxon>Neoptera</taxon>
        <taxon>Endopterygota</taxon>
        <taxon>Hymenoptera</taxon>
        <taxon>Apocrita</taxon>
        <taxon>Proctotrupomorpha</taxon>
        <taxon>Chalcidoidea</taxon>
        <taxon>Aphelinidae</taxon>
        <taxon>Aphelininae</taxon>
        <taxon>Eretmocerus</taxon>
    </lineage>
</organism>
<comment type="caution">
    <text evidence="1">The sequence shown here is derived from an EMBL/GenBank/DDBJ whole genome shotgun (WGS) entry which is preliminary data.</text>
</comment>
<gene>
    <name evidence="1" type="ORF">QAD02_003655</name>
</gene>
<evidence type="ECO:0000313" key="2">
    <source>
        <dbReference type="Proteomes" id="UP001239111"/>
    </source>
</evidence>
<dbReference type="Proteomes" id="UP001239111">
    <property type="component" value="Chromosome 3"/>
</dbReference>
<evidence type="ECO:0000313" key="1">
    <source>
        <dbReference type="EMBL" id="KAJ8672396.1"/>
    </source>
</evidence>
<accession>A0ACC2NMN4</accession>
<dbReference type="EMBL" id="CM056743">
    <property type="protein sequence ID" value="KAJ8672396.1"/>
    <property type="molecule type" value="Genomic_DNA"/>
</dbReference>
<proteinExistence type="predicted"/>
<protein>
    <submittedName>
        <fullName evidence="1">Uncharacterized protein</fullName>
    </submittedName>
</protein>
<keyword evidence="2" id="KW-1185">Reference proteome</keyword>